<keyword evidence="2" id="KW-1185">Reference proteome</keyword>
<evidence type="ECO:0000313" key="1">
    <source>
        <dbReference type="EMBL" id="MCH7408063.1"/>
    </source>
</evidence>
<sequence>MKHLLILVLLSFLFGCKKEVRQEIILSNKSSVNIFYCVHGDSIPEVSNVEIIRPWTDDKIKNHHRNLKFETKKDSLENVKSLRTAFLIKKDSQKVFFSSRAVGIFLDKESIQEQIRNEYAGCLYVFVIKEDDLASYSDVEILENGLLKLFISLKEFDVKQNRMEFQYF</sequence>
<dbReference type="Proteomes" id="UP001165489">
    <property type="component" value="Unassembled WGS sequence"/>
</dbReference>
<proteinExistence type="predicted"/>
<reference evidence="1" key="1">
    <citation type="submission" date="2022-03" db="EMBL/GenBank/DDBJ databases">
        <title>De novo assembled genomes of Belliella spp. (Cyclobacteriaceae) strains.</title>
        <authorList>
            <person name="Szabo A."/>
            <person name="Korponai K."/>
            <person name="Felfoldi T."/>
        </authorList>
    </citation>
    <scope>NUCLEOTIDE SEQUENCE</scope>
    <source>
        <strain evidence="1">DSM 111904</strain>
    </source>
</reference>
<organism evidence="1 2">
    <name type="scientific">Belliella filtrata</name>
    <dbReference type="NCBI Taxonomy" id="2923435"/>
    <lineage>
        <taxon>Bacteria</taxon>
        <taxon>Pseudomonadati</taxon>
        <taxon>Bacteroidota</taxon>
        <taxon>Cytophagia</taxon>
        <taxon>Cytophagales</taxon>
        <taxon>Cyclobacteriaceae</taxon>
        <taxon>Belliella</taxon>
    </lineage>
</organism>
<dbReference type="EMBL" id="JAKZGP010000002">
    <property type="protein sequence ID" value="MCH7408063.1"/>
    <property type="molecule type" value="Genomic_DNA"/>
</dbReference>
<comment type="caution">
    <text evidence="1">The sequence shown here is derived from an EMBL/GenBank/DDBJ whole genome shotgun (WGS) entry which is preliminary data.</text>
</comment>
<protein>
    <recommendedName>
        <fullName evidence="3">Lipoprotein</fullName>
    </recommendedName>
</protein>
<dbReference type="RefSeq" id="WP_241346009.1">
    <property type="nucleotide sequence ID" value="NZ_JAKZGP010000002.1"/>
</dbReference>
<name>A0ABS9UV72_9BACT</name>
<evidence type="ECO:0000313" key="2">
    <source>
        <dbReference type="Proteomes" id="UP001165489"/>
    </source>
</evidence>
<dbReference type="PROSITE" id="PS51257">
    <property type="entry name" value="PROKAR_LIPOPROTEIN"/>
    <property type="match status" value="1"/>
</dbReference>
<gene>
    <name evidence="1" type="ORF">MM239_01540</name>
</gene>
<evidence type="ECO:0008006" key="3">
    <source>
        <dbReference type="Google" id="ProtNLM"/>
    </source>
</evidence>
<accession>A0ABS9UV72</accession>